<feature type="transmembrane region" description="Helical" evidence="1">
    <location>
        <begin position="12"/>
        <end position="33"/>
    </location>
</feature>
<feature type="transmembrane region" description="Helical" evidence="1">
    <location>
        <begin position="66"/>
        <end position="86"/>
    </location>
</feature>
<protein>
    <submittedName>
        <fullName evidence="2">Uncharacterized protein</fullName>
    </submittedName>
</protein>
<sequence>MSADRDDGWPPISTVLRVMAGWFLFGIGLLDLACGGDGPAYLVFHVTVTLGGMMLLALHRVRPNRAGYLIAAVAGVAGLGLSLLPVTDRCCLAGYPERRGYPYPFLGTGGGVHAEPRYLAYDLVFWLCAGALALLAVRLVERSLPERRTPVDLTDYVGRHMQAPAAPGETGRYPAAGDPGRHAEAHAYVAQHRADENVGGLT</sequence>
<gene>
    <name evidence="2" type="ORF">ACTOB_008034</name>
</gene>
<keyword evidence="1" id="KW-0812">Transmembrane</keyword>
<evidence type="ECO:0000313" key="3">
    <source>
        <dbReference type="Proteomes" id="UP001240150"/>
    </source>
</evidence>
<dbReference type="Proteomes" id="UP001240150">
    <property type="component" value="Chromosome"/>
</dbReference>
<accession>A0ABY8WHR4</accession>
<proteinExistence type="predicted"/>
<evidence type="ECO:0000313" key="2">
    <source>
        <dbReference type="EMBL" id="WIM95894.1"/>
    </source>
</evidence>
<organism evidence="2 3">
    <name type="scientific">Actinoplanes oblitus</name>
    <dbReference type="NCBI Taxonomy" id="3040509"/>
    <lineage>
        <taxon>Bacteria</taxon>
        <taxon>Bacillati</taxon>
        <taxon>Actinomycetota</taxon>
        <taxon>Actinomycetes</taxon>
        <taxon>Micromonosporales</taxon>
        <taxon>Micromonosporaceae</taxon>
        <taxon>Actinoplanes</taxon>
    </lineage>
</organism>
<feature type="transmembrane region" description="Helical" evidence="1">
    <location>
        <begin position="39"/>
        <end position="59"/>
    </location>
</feature>
<keyword evidence="1" id="KW-0472">Membrane</keyword>
<feature type="transmembrane region" description="Helical" evidence="1">
    <location>
        <begin position="123"/>
        <end position="140"/>
    </location>
</feature>
<keyword evidence="1" id="KW-1133">Transmembrane helix</keyword>
<dbReference type="EMBL" id="CP126980">
    <property type="protein sequence ID" value="WIM95894.1"/>
    <property type="molecule type" value="Genomic_DNA"/>
</dbReference>
<name>A0ABY8WHR4_9ACTN</name>
<dbReference type="RefSeq" id="WP_284917202.1">
    <property type="nucleotide sequence ID" value="NZ_CP126980.1"/>
</dbReference>
<keyword evidence="3" id="KW-1185">Reference proteome</keyword>
<reference evidence="2 3" key="1">
    <citation type="submission" date="2023-06" db="EMBL/GenBank/DDBJ databases">
        <authorList>
            <person name="Yushchuk O."/>
            <person name="Binda E."/>
            <person name="Ruckert-Reed C."/>
            <person name="Fedorenko V."/>
            <person name="Kalinowski J."/>
            <person name="Marinelli F."/>
        </authorList>
    </citation>
    <scope>NUCLEOTIDE SEQUENCE [LARGE SCALE GENOMIC DNA]</scope>
    <source>
        <strain evidence="2 3">NRRL 3884</strain>
    </source>
</reference>
<evidence type="ECO:0000256" key="1">
    <source>
        <dbReference type="SAM" id="Phobius"/>
    </source>
</evidence>